<organism evidence="8 9">
    <name type="scientific">Zhengella mangrovi</name>
    <dbReference type="NCBI Taxonomy" id="1982044"/>
    <lineage>
        <taxon>Bacteria</taxon>
        <taxon>Pseudomonadati</taxon>
        <taxon>Pseudomonadota</taxon>
        <taxon>Alphaproteobacteria</taxon>
        <taxon>Hyphomicrobiales</taxon>
        <taxon>Notoacmeibacteraceae</taxon>
        <taxon>Zhengella</taxon>
    </lineage>
</organism>
<dbReference type="EMBL" id="PDVP01000004">
    <property type="protein sequence ID" value="PHP67269.1"/>
    <property type="molecule type" value="Genomic_DNA"/>
</dbReference>
<protein>
    <recommendedName>
        <fullName evidence="7">Outer membrane protein beta-barrel domain-containing protein</fullName>
    </recommendedName>
</protein>
<dbReference type="InterPro" id="IPR011250">
    <property type="entry name" value="OMP/PagP_B-barrel"/>
</dbReference>
<evidence type="ECO:0000256" key="4">
    <source>
        <dbReference type="ARBA" id="ARBA00023237"/>
    </source>
</evidence>
<evidence type="ECO:0000256" key="3">
    <source>
        <dbReference type="ARBA" id="ARBA00023136"/>
    </source>
</evidence>
<dbReference type="Proteomes" id="UP000221168">
    <property type="component" value="Unassembled WGS sequence"/>
</dbReference>
<dbReference type="OrthoDB" id="9815357at2"/>
<dbReference type="InterPro" id="IPR051692">
    <property type="entry name" value="OMP-like"/>
</dbReference>
<evidence type="ECO:0000256" key="5">
    <source>
        <dbReference type="ARBA" id="ARBA00038306"/>
    </source>
</evidence>
<dbReference type="PANTHER" id="PTHR34001">
    <property type="entry name" value="BLL7405 PROTEIN"/>
    <property type="match status" value="1"/>
</dbReference>
<sequence>MKSFLKSVALLGALSLPVAAQAADMVDDPAGLSWTGFYAGVHAGYGWGQSDLRNSSPPGPPSRTAAVDSNGFLGGVQIGYNWQSNSAVFGVVSDFTFSGVDGTLTSVPPPGPPYVATSDVNWLATLRARAGVLATPETLLYAHGGLALADIDGSWTNAGAPVGPGPFRGIGSNTRAGWTIGAGIEHMFSEKVSAFAEYSYVDFGTARFSNISGPAINYTQDVNFHMIKFGLNYHF</sequence>
<reference evidence="8 9" key="1">
    <citation type="submission" date="2017-10" db="EMBL/GenBank/DDBJ databases">
        <title>Sedimentibacterium mangrovi gen. nov., sp. nov., a novel member of family Phyllobacteriacea isolated from mangrove sediment.</title>
        <authorList>
            <person name="Liao H."/>
            <person name="Tian Y."/>
        </authorList>
    </citation>
    <scope>NUCLEOTIDE SEQUENCE [LARGE SCALE GENOMIC DNA]</scope>
    <source>
        <strain evidence="8 9">X9-2-2</strain>
    </source>
</reference>
<keyword evidence="3" id="KW-0472">Membrane</keyword>
<dbReference type="AlphaFoldDB" id="A0A2G1QP62"/>
<feature type="signal peptide" evidence="6">
    <location>
        <begin position="1"/>
        <end position="22"/>
    </location>
</feature>
<comment type="caution">
    <text evidence="8">The sequence shown here is derived from an EMBL/GenBank/DDBJ whole genome shotgun (WGS) entry which is preliminary data.</text>
</comment>
<proteinExistence type="inferred from homology"/>
<comment type="similarity">
    <text evidence="5">Belongs to the Omp25/RopB family.</text>
</comment>
<evidence type="ECO:0000256" key="6">
    <source>
        <dbReference type="SAM" id="SignalP"/>
    </source>
</evidence>
<comment type="subcellular location">
    <subcellularLocation>
        <location evidence="1">Cell outer membrane</location>
    </subcellularLocation>
</comment>
<evidence type="ECO:0000256" key="2">
    <source>
        <dbReference type="ARBA" id="ARBA00022729"/>
    </source>
</evidence>
<dbReference type="Pfam" id="PF13505">
    <property type="entry name" value="OMP_b-brl"/>
    <property type="match status" value="1"/>
</dbReference>
<dbReference type="PANTHER" id="PTHR34001:SF3">
    <property type="entry name" value="BLL7405 PROTEIN"/>
    <property type="match status" value="1"/>
</dbReference>
<dbReference type="InterPro" id="IPR027385">
    <property type="entry name" value="Beta-barrel_OMP"/>
</dbReference>
<evidence type="ECO:0000313" key="9">
    <source>
        <dbReference type="Proteomes" id="UP000221168"/>
    </source>
</evidence>
<dbReference type="Gene3D" id="2.40.160.20">
    <property type="match status" value="1"/>
</dbReference>
<keyword evidence="4" id="KW-0998">Cell outer membrane</keyword>
<dbReference type="RefSeq" id="WP_099306096.1">
    <property type="nucleotide sequence ID" value="NZ_PDVP01000004.1"/>
</dbReference>
<evidence type="ECO:0000256" key="1">
    <source>
        <dbReference type="ARBA" id="ARBA00004442"/>
    </source>
</evidence>
<gene>
    <name evidence="8" type="ORF">CSC94_09505</name>
</gene>
<dbReference type="GO" id="GO:0009279">
    <property type="term" value="C:cell outer membrane"/>
    <property type="evidence" value="ECO:0007669"/>
    <property type="project" value="UniProtKB-SubCell"/>
</dbReference>
<feature type="domain" description="Outer membrane protein beta-barrel" evidence="7">
    <location>
        <begin position="8"/>
        <end position="235"/>
    </location>
</feature>
<feature type="chain" id="PRO_5013908053" description="Outer membrane protein beta-barrel domain-containing protein" evidence="6">
    <location>
        <begin position="23"/>
        <end position="235"/>
    </location>
</feature>
<keyword evidence="2 6" id="KW-0732">Signal</keyword>
<dbReference type="SUPFAM" id="SSF56925">
    <property type="entry name" value="OMPA-like"/>
    <property type="match status" value="1"/>
</dbReference>
<evidence type="ECO:0000259" key="7">
    <source>
        <dbReference type="Pfam" id="PF13505"/>
    </source>
</evidence>
<accession>A0A2G1QP62</accession>
<name>A0A2G1QP62_9HYPH</name>
<keyword evidence="9" id="KW-1185">Reference proteome</keyword>
<evidence type="ECO:0000313" key="8">
    <source>
        <dbReference type="EMBL" id="PHP67269.1"/>
    </source>
</evidence>